<dbReference type="InterPro" id="IPR013449">
    <property type="entry name" value="Rhamnulokinase"/>
</dbReference>
<dbReference type="Pfam" id="PF00370">
    <property type="entry name" value="FGGY_N"/>
    <property type="match status" value="1"/>
</dbReference>
<reference evidence="10 11" key="1">
    <citation type="submission" date="2020-08" db="EMBL/GenBank/DDBJ databases">
        <title>Cohnella phylogeny.</title>
        <authorList>
            <person name="Dunlap C."/>
        </authorList>
    </citation>
    <scope>NUCLEOTIDE SEQUENCE [LARGE SCALE GENOMIC DNA]</scope>
    <source>
        <strain evidence="10 11">DSM 28246</strain>
    </source>
</reference>
<dbReference type="PANTHER" id="PTHR10196">
    <property type="entry name" value="SUGAR KINASE"/>
    <property type="match status" value="1"/>
</dbReference>
<evidence type="ECO:0000259" key="8">
    <source>
        <dbReference type="Pfam" id="PF00370"/>
    </source>
</evidence>
<dbReference type="GO" id="GO:0006071">
    <property type="term" value="P:glycerol metabolic process"/>
    <property type="evidence" value="ECO:0007669"/>
    <property type="project" value="TreeGrafter"/>
</dbReference>
<protein>
    <submittedName>
        <fullName evidence="10">Rhamnulokinase</fullName>
    </submittedName>
</protein>
<evidence type="ECO:0000313" key="11">
    <source>
        <dbReference type="Proteomes" id="UP000547209"/>
    </source>
</evidence>
<dbReference type="InterPro" id="IPR018484">
    <property type="entry name" value="FGGY_N"/>
</dbReference>
<dbReference type="Gene3D" id="3.30.420.40">
    <property type="match status" value="2"/>
</dbReference>
<dbReference type="InterPro" id="IPR018485">
    <property type="entry name" value="FGGY_C"/>
</dbReference>
<accession>A0A7X0RMD4</accession>
<dbReference type="AlphaFoldDB" id="A0A7X0RMD4"/>
<keyword evidence="11" id="KW-1185">Reference proteome</keyword>
<gene>
    <name evidence="10" type="ORF">H7C19_05385</name>
</gene>
<dbReference type="Pfam" id="PF02782">
    <property type="entry name" value="FGGY_C"/>
    <property type="match status" value="1"/>
</dbReference>
<keyword evidence="5" id="KW-0067">ATP-binding</keyword>
<evidence type="ECO:0000259" key="9">
    <source>
        <dbReference type="Pfam" id="PF02782"/>
    </source>
</evidence>
<evidence type="ECO:0000256" key="4">
    <source>
        <dbReference type="ARBA" id="ARBA00022777"/>
    </source>
</evidence>
<dbReference type="CDD" id="cd07771">
    <property type="entry name" value="ASKHA_NBD_FGGY_RhaB-like"/>
    <property type="match status" value="1"/>
</dbReference>
<dbReference type="SUPFAM" id="SSF53067">
    <property type="entry name" value="Actin-like ATPase domain"/>
    <property type="match status" value="2"/>
</dbReference>
<dbReference type="InterPro" id="IPR000577">
    <property type="entry name" value="Carb_kinase_FGGY"/>
</dbReference>
<dbReference type="GO" id="GO:0004370">
    <property type="term" value="F:glycerol kinase activity"/>
    <property type="evidence" value="ECO:0007669"/>
    <property type="project" value="TreeGrafter"/>
</dbReference>
<sequence length="492" mass="54260">MLGMDYGASGGRTMLGSFDGSTLKVEEIYRFENAPVRLGDHWYWDFLRLFLELKRGISKYWNSHGGQLASIAVDTWGVDIGFLDGRGRLLANPYHYRDARNEGMPELANDIIPREEMYSLTGAYPWQYNTLFQLLSTERNDPVLWEKAETMLWMPDLFQYFLTGVKASEYTVVSTGGLLDPVKRCWSETLFSRLGLPTRLLAELVQPGTRVGNLLPSVCSELGVPAVPFIATASHDSAAAVVSVPLMDESSAFISCGTWSIMGVESAVPVLGPQGLQLSFTNEGGLEGKTRIVKNIMGLWLLQECRRQWAAEGETADFADMQEWASAESGGISFIDPDDLSFMAPEHMPHAVLAYCRRTSQPVPQSKGQIVRCILDSLALKYRQTVEELEQLLAKKIGAIHMVGGGVNNRLLCQLTADVTGKPVIAGPVEATVAGNLLVQAISHGEIANAAEAREVVARSFLPEVYEPSDTLRWNEAYDRYLNIAARIAEKG</sequence>
<dbReference type="GO" id="GO:0008993">
    <property type="term" value="F:rhamnulokinase activity"/>
    <property type="evidence" value="ECO:0007669"/>
    <property type="project" value="InterPro"/>
</dbReference>
<evidence type="ECO:0000256" key="1">
    <source>
        <dbReference type="ARBA" id="ARBA00009156"/>
    </source>
</evidence>
<dbReference type="EMBL" id="JACJVP010000006">
    <property type="protein sequence ID" value="MBB6670115.1"/>
    <property type="molecule type" value="Genomic_DNA"/>
</dbReference>
<dbReference type="GO" id="GO:0005524">
    <property type="term" value="F:ATP binding"/>
    <property type="evidence" value="ECO:0007669"/>
    <property type="project" value="UniProtKB-KW"/>
</dbReference>
<dbReference type="GO" id="GO:0005829">
    <property type="term" value="C:cytosol"/>
    <property type="evidence" value="ECO:0007669"/>
    <property type="project" value="TreeGrafter"/>
</dbReference>
<evidence type="ECO:0000256" key="3">
    <source>
        <dbReference type="ARBA" id="ARBA00022741"/>
    </source>
</evidence>
<keyword evidence="4 10" id="KW-0418">Kinase</keyword>
<keyword evidence="7" id="KW-0684">Rhamnose metabolism</keyword>
<evidence type="ECO:0000256" key="5">
    <source>
        <dbReference type="ARBA" id="ARBA00022840"/>
    </source>
</evidence>
<dbReference type="Proteomes" id="UP000547209">
    <property type="component" value="Unassembled WGS sequence"/>
</dbReference>
<comment type="caution">
    <text evidence="10">The sequence shown here is derived from an EMBL/GenBank/DDBJ whole genome shotgun (WGS) entry which is preliminary data.</text>
</comment>
<dbReference type="PIRSF" id="PIRSF000538">
    <property type="entry name" value="GlpK"/>
    <property type="match status" value="1"/>
</dbReference>
<feature type="domain" description="Carbohydrate kinase FGGY C-terminal" evidence="9">
    <location>
        <begin position="253"/>
        <end position="443"/>
    </location>
</feature>
<evidence type="ECO:0000256" key="6">
    <source>
        <dbReference type="ARBA" id="ARBA00023157"/>
    </source>
</evidence>
<evidence type="ECO:0000313" key="10">
    <source>
        <dbReference type="EMBL" id="MBB6670115.1"/>
    </source>
</evidence>
<comment type="similarity">
    <text evidence="1">Belongs to the FGGY kinase family.</text>
</comment>
<keyword evidence="3" id="KW-0547">Nucleotide-binding</keyword>
<evidence type="ECO:0000256" key="7">
    <source>
        <dbReference type="ARBA" id="ARBA00023308"/>
    </source>
</evidence>
<keyword evidence="6" id="KW-1015">Disulfide bond</keyword>
<dbReference type="PANTHER" id="PTHR10196:SF93">
    <property type="entry name" value="L-RHAMNULOKINASE"/>
    <property type="match status" value="1"/>
</dbReference>
<feature type="domain" description="Carbohydrate kinase FGGY N-terminal" evidence="8">
    <location>
        <begin position="1"/>
        <end position="242"/>
    </location>
</feature>
<dbReference type="GO" id="GO:0019301">
    <property type="term" value="P:rhamnose catabolic process"/>
    <property type="evidence" value="ECO:0007669"/>
    <property type="project" value="InterPro"/>
</dbReference>
<organism evidence="10 11">
    <name type="scientific">Cohnella nanjingensis</name>
    <dbReference type="NCBI Taxonomy" id="1387779"/>
    <lineage>
        <taxon>Bacteria</taxon>
        <taxon>Bacillati</taxon>
        <taxon>Bacillota</taxon>
        <taxon>Bacilli</taxon>
        <taxon>Bacillales</taxon>
        <taxon>Paenibacillaceae</taxon>
        <taxon>Cohnella</taxon>
    </lineage>
</organism>
<evidence type="ECO:0000256" key="2">
    <source>
        <dbReference type="ARBA" id="ARBA00022679"/>
    </source>
</evidence>
<keyword evidence="2" id="KW-0808">Transferase</keyword>
<name>A0A7X0RMD4_9BACL</name>
<proteinExistence type="inferred from homology"/>
<dbReference type="InterPro" id="IPR043129">
    <property type="entry name" value="ATPase_NBD"/>
</dbReference>